<sequence length="90" mass="10184">MRRTRRERERSGPWIGVGGLVVMLWLVVSTVLYAPWWGIVLHLLVLASFVPLLRRRIATRPADAPWVPVYALAAWVALNAVGVLAWGWQV</sequence>
<dbReference type="EMBL" id="CP011502">
    <property type="protein sequence ID" value="ALX05209.1"/>
    <property type="molecule type" value="Genomic_DNA"/>
</dbReference>
<dbReference type="PATRIC" id="fig|2041.4.peg.2319"/>
<name>A0A0U4BBF5_9ACTN</name>
<dbReference type="AlphaFoldDB" id="A0A0U4BBF5"/>
<protein>
    <submittedName>
        <fullName evidence="2">Uncharacterized protein</fullName>
    </submittedName>
</protein>
<reference evidence="2 3" key="1">
    <citation type="journal article" date="1991" name="Int. J. Syst. Bacteriol.">
        <title>Description of the erythromycin-producing bacterium Arthrobacter sp. strain NRRL B-3381 as Aeromicrobium erythreum gen. nov., sp. nov.</title>
        <authorList>
            <person name="Miller E.S."/>
            <person name="Woese C.R."/>
            <person name="Brenner S."/>
        </authorList>
    </citation>
    <scope>NUCLEOTIDE SEQUENCE [LARGE SCALE GENOMIC DNA]</scope>
    <source>
        <strain evidence="2 3">AR18</strain>
    </source>
</reference>
<dbReference type="KEGG" id="aer:AERYTH_11085"/>
<dbReference type="STRING" id="2041.AERYTH_11085"/>
<dbReference type="OrthoDB" id="3748348at2"/>
<feature type="transmembrane region" description="Helical" evidence="1">
    <location>
        <begin position="12"/>
        <end position="28"/>
    </location>
</feature>
<evidence type="ECO:0000256" key="1">
    <source>
        <dbReference type="SAM" id="Phobius"/>
    </source>
</evidence>
<keyword evidence="1" id="KW-0812">Transmembrane</keyword>
<keyword evidence="1" id="KW-0472">Membrane</keyword>
<dbReference type="Proteomes" id="UP000067689">
    <property type="component" value="Chromosome"/>
</dbReference>
<feature type="transmembrane region" description="Helical" evidence="1">
    <location>
        <begin position="34"/>
        <end position="53"/>
    </location>
</feature>
<feature type="transmembrane region" description="Helical" evidence="1">
    <location>
        <begin position="65"/>
        <end position="88"/>
    </location>
</feature>
<gene>
    <name evidence="2" type="ORF">AERYTH_11085</name>
</gene>
<organism evidence="2 3">
    <name type="scientific">Aeromicrobium erythreum</name>
    <dbReference type="NCBI Taxonomy" id="2041"/>
    <lineage>
        <taxon>Bacteria</taxon>
        <taxon>Bacillati</taxon>
        <taxon>Actinomycetota</taxon>
        <taxon>Actinomycetes</taxon>
        <taxon>Propionibacteriales</taxon>
        <taxon>Nocardioidaceae</taxon>
        <taxon>Aeromicrobium</taxon>
    </lineage>
</organism>
<evidence type="ECO:0000313" key="2">
    <source>
        <dbReference type="EMBL" id="ALX05209.1"/>
    </source>
</evidence>
<accession>A0A0U4BBF5</accession>
<keyword evidence="3" id="KW-1185">Reference proteome</keyword>
<dbReference type="RefSeq" id="WP_067858529.1">
    <property type="nucleotide sequence ID" value="NZ_CP011502.1"/>
</dbReference>
<keyword evidence="1" id="KW-1133">Transmembrane helix</keyword>
<proteinExistence type="predicted"/>
<evidence type="ECO:0000313" key="3">
    <source>
        <dbReference type="Proteomes" id="UP000067689"/>
    </source>
</evidence>